<protein>
    <submittedName>
        <fullName evidence="1">Spore germination protein GerPE</fullName>
    </submittedName>
</protein>
<reference evidence="2" key="1">
    <citation type="journal article" date="2019" name="Int. J. Syst. Evol. Microbiol.">
        <title>The Global Catalogue of Microorganisms (GCM) 10K type strain sequencing project: providing services to taxonomists for standard genome sequencing and annotation.</title>
        <authorList>
            <consortium name="The Broad Institute Genomics Platform"/>
            <consortium name="The Broad Institute Genome Sequencing Center for Infectious Disease"/>
            <person name="Wu L."/>
            <person name="Ma J."/>
        </authorList>
    </citation>
    <scope>NUCLEOTIDE SEQUENCE [LARGE SCALE GENOMIC DNA]</scope>
    <source>
        <strain evidence="2">CGMCC 1.15474</strain>
    </source>
</reference>
<evidence type="ECO:0000313" key="2">
    <source>
        <dbReference type="Proteomes" id="UP001597318"/>
    </source>
</evidence>
<gene>
    <name evidence="1" type="ORF">ACFSKK_21720</name>
</gene>
<dbReference type="RefSeq" id="WP_379053177.1">
    <property type="nucleotide sequence ID" value="NZ_JBHUIK010000006.1"/>
</dbReference>
<sequence length="121" mass="13624">MISRNSNVGSAYVNTVGISSVFQIGDSVEITPNVKALAVQREEERFFGSEGDLSEYPIFEEEIPQPVFYENVITNFFHEKPVIFVQHVDVTAMSSSAVFQIGSTRDIRAVSRTKHIRQLKN</sequence>
<comment type="caution">
    <text evidence="1">The sequence shown here is derived from an EMBL/GenBank/DDBJ whole genome shotgun (WGS) entry which is preliminary data.</text>
</comment>
<organism evidence="1 2">
    <name type="scientific">Metabacillus endolithicus</name>
    <dbReference type="NCBI Taxonomy" id="1535204"/>
    <lineage>
        <taxon>Bacteria</taxon>
        <taxon>Bacillati</taxon>
        <taxon>Bacillota</taxon>
        <taxon>Bacilli</taxon>
        <taxon>Bacillales</taxon>
        <taxon>Bacillaceae</taxon>
        <taxon>Metabacillus</taxon>
    </lineage>
</organism>
<dbReference type="EMBL" id="JBHUIK010000006">
    <property type="protein sequence ID" value="MFD2216298.1"/>
    <property type="molecule type" value="Genomic_DNA"/>
</dbReference>
<name>A0ABW5C1K9_9BACI</name>
<dbReference type="InterPro" id="IPR024496">
    <property type="entry name" value="Spore_germ_GerPE"/>
</dbReference>
<dbReference type="Pfam" id="PF10970">
    <property type="entry name" value="GerPE"/>
    <property type="match status" value="1"/>
</dbReference>
<keyword evidence="2" id="KW-1185">Reference proteome</keyword>
<evidence type="ECO:0000313" key="1">
    <source>
        <dbReference type="EMBL" id="MFD2216298.1"/>
    </source>
</evidence>
<accession>A0ABW5C1K9</accession>
<proteinExistence type="predicted"/>
<dbReference type="Proteomes" id="UP001597318">
    <property type="component" value="Unassembled WGS sequence"/>
</dbReference>